<evidence type="ECO:0000259" key="2">
    <source>
        <dbReference type="PROSITE" id="PS50219"/>
    </source>
</evidence>
<dbReference type="PANTHER" id="PTHR46572">
    <property type="entry name" value="RHO1 GDP-GTP EXCHANGE PROTEIN 1-RELATED"/>
    <property type="match status" value="1"/>
</dbReference>
<keyword evidence="1" id="KW-0344">Guanine-nucleotide releasing factor</keyword>
<comment type="caution">
    <text evidence="3">The sequence shown here is derived from an EMBL/GenBank/DDBJ whole genome shotgun (WGS) entry which is preliminary data.</text>
</comment>
<evidence type="ECO:0000313" key="3">
    <source>
        <dbReference type="EMBL" id="CAE6531518.1"/>
    </source>
</evidence>
<dbReference type="InterPro" id="IPR001180">
    <property type="entry name" value="CNH_dom"/>
</dbReference>
<gene>
    <name evidence="3" type="ORF">RDB_LOCUS168906</name>
</gene>
<dbReference type="GO" id="GO:0005085">
    <property type="term" value="F:guanyl-nucleotide exchange factor activity"/>
    <property type="evidence" value="ECO:0007669"/>
    <property type="project" value="UniProtKB-KW"/>
</dbReference>
<dbReference type="AlphaFoldDB" id="A0A8H3HPP9"/>
<reference evidence="3" key="1">
    <citation type="submission" date="2021-01" db="EMBL/GenBank/DDBJ databases">
        <authorList>
            <person name="Kaushik A."/>
        </authorList>
    </citation>
    <scope>NUCLEOTIDE SEQUENCE</scope>
    <source>
        <strain evidence="3">AG6-10EEA</strain>
    </source>
</reference>
<protein>
    <recommendedName>
        <fullName evidence="2">CNH domain-containing protein</fullName>
    </recommendedName>
</protein>
<proteinExistence type="predicted"/>
<organism evidence="3 4">
    <name type="scientific">Rhizoctonia solani</name>
    <dbReference type="NCBI Taxonomy" id="456999"/>
    <lineage>
        <taxon>Eukaryota</taxon>
        <taxon>Fungi</taxon>
        <taxon>Dikarya</taxon>
        <taxon>Basidiomycota</taxon>
        <taxon>Agaricomycotina</taxon>
        <taxon>Agaricomycetes</taxon>
        <taxon>Cantharellales</taxon>
        <taxon>Ceratobasidiaceae</taxon>
        <taxon>Rhizoctonia</taxon>
    </lineage>
</organism>
<name>A0A8H3HPP9_9AGAM</name>
<sequence>MGKAFDLPQLDELLLFNNEEERRGLQLKDPRRQLIHQGTLGHGSKRKEYRVFLLDHALVITEPDIVEGLERLWVVNHPISIALLQVSLNQTRSTLLGRISLPVGETRYQLCFSSLGKRFNRSKALTLLSQNAEAANTWIETVNAQRDANQQTAASNVLKLGQDILQGNGGNKVNCAVPYNNGQTIAYGTDDGVYLQSQNGTSRKAINLKNVQQVDVLEDLSLLVILSERSVFTFPLGELEMEDHTKYMKKIASHTSFFKVGTCLARTMMCTVKGSSLSSTVKILEPAKSPPGLKGQTTLSKKEDKLKLFREFYLATELYSVQFLKTKLCAVAASRFEIVDLETLETQALLDPEDQKLKFTRLIEPHPSCMYRIGDEFLVCYQEFAFYVNSSGKKSDKDVTIYWEGTPTVCALQYPYIVGFSPKFLEIRHVDDGSLVQVILESDVRCLYDTNLRTQDFAYQVSRQRESNVLVSCANQVMFLTPTSS</sequence>
<dbReference type="PANTHER" id="PTHR46572:SF2">
    <property type="entry name" value="RHO1 GDP-GTP EXCHANGE PROTEIN 1-RELATED"/>
    <property type="match status" value="1"/>
</dbReference>
<accession>A0A8H3HPP9</accession>
<evidence type="ECO:0000256" key="1">
    <source>
        <dbReference type="ARBA" id="ARBA00022658"/>
    </source>
</evidence>
<dbReference type="InterPro" id="IPR052233">
    <property type="entry name" value="Rho-type_GEFs"/>
</dbReference>
<dbReference type="EMBL" id="CAJMXA010004018">
    <property type="protein sequence ID" value="CAE6531518.1"/>
    <property type="molecule type" value="Genomic_DNA"/>
</dbReference>
<dbReference type="Gene3D" id="2.30.29.30">
    <property type="entry name" value="Pleckstrin-homology domain (PH domain)/Phosphotyrosine-binding domain (PTB)"/>
    <property type="match status" value="1"/>
</dbReference>
<evidence type="ECO:0000313" key="4">
    <source>
        <dbReference type="Proteomes" id="UP000663853"/>
    </source>
</evidence>
<feature type="domain" description="CNH" evidence="2">
    <location>
        <begin position="170"/>
        <end position="454"/>
    </location>
</feature>
<dbReference type="SUPFAM" id="SSF50729">
    <property type="entry name" value="PH domain-like"/>
    <property type="match status" value="1"/>
</dbReference>
<dbReference type="PROSITE" id="PS50219">
    <property type="entry name" value="CNH"/>
    <property type="match status" value="1"/>
</dbReference>
<dbReference type="InterPro" id="IPR011993">
    <property type="entry name" value="PH-like_dom_sf"/>
</dbReference>
<dbReference type="Pfam" id="PF00780">
    <property type="entry name" value="CNH"/>
    <property type="match status" value="1"/>
</dbReference>
<dbReference type="SMART" id="SM00036">
    <property type="entry name" value="CNH"/>
    <property type="match status" value="1"/>
</dbReference>
<dbReference type="Proteomes" id="UP000663853">
    <property type="component" value="Unassembled WGS sequence"/>
</dbReference>